<dbReference type="PANTHER" id="PTHR38702">
    <property type="entry name" value="CALPONIN-HOMOLOGY (CH) DOMAIN-CONTAINING PROTEIN"/>
    <property type="match status" value="1"/>
</dbReference>
<reference evidence="2" key="1">
    <citation type="journal article" date="2020" name="Stud. Mycol.">
        <title>101 Dothideomycetes genomes: a test case for predicting lifestyles and emergence of pathogens.</title>
        <authorList>
            <person name="Haridas S."/>
            <person name="Albert R."/>
            <person name="Binder M."/>
            <person name="Bloem J."/>
            <person name="Labutti K."/>
            <person name="Salamov A."/>
            <person name="Andreopoulos B."/>
            <person name="Baker S."/>
            <person name="Barry K."/>
            <person name="Bills G."/>
            <person name="Bluhm B."/>
            <person name="Cannon C."/>
            <person name="Castanera R."/>
            <person name="Culley D."/>
            <person name="Daum C."/>
            <person name="Ezra D."/>
            <person name="Gonzalez J."/>
            <person name="Henrissat B."/>
            <person name="Kuo A."/>
            <person name="Liang C."/>
            <person name="Lipzen A."/>
            <person name="Lutzoni F."/>
            <person name="Magnuson J."/>
            <person name="Mondo S."/>
            <person name="Nolan M."/>
            <person name="Ohm R."/>
            <person name="Pangilinan J."/>
            <person name="Park H.-J."/>
            <person name="Ramirez L."/>
            <person name="Alfaro M."/>
            <person name="Sun H."/>
            <person name="Tritt A."/>
            <person name="Yoshinaga Y."/>
            <person name="Zwiers L.-H."/>
            <person name="Turgeon B."/>
            <person name="Goodwin S."/>
            <person name="Spatafora J."/>
            <person name="Crous P."/>
            <person name="Grigoriev I."/>
        </authorList>
    </citation>
    <scope>NUCLEOTIDE SEQUENCE</scope>
    <source>
        <strain evidence="2">CBS 260.36</strain>
    </source>
</reference>
<evidence type="ECO:0000313" key="2">
    <source>
        <dbReference type="EMBL" id="KAF2152655.1"/>
    </source>
</evidence>
<evidence type="ECO:0000256" key="1">
    <source>
        <dbReference type="SAM" id="MobiDB-lite"/>
    </source>
</evidence>
<feature type="compositionally biased region" description="Low complexity" evidence="1">
    <location>
        <begin position="29"/>
        <end position="47"/>
    </location>
</feature>
<name>A0A9P4MFQ1_9PEZI</name>
<evidence type="ECO:0000313" key="3">
    <source>
        <dbReference type="Proteomes" id="UP000799439"/>
    </source>
</evidence>
<dbReference type="EMBL" id="ML996086">
    <property type="protein sequence ID" value="KAF2152655.1"/>
    <property type="molecule type" value="Genomic_DNA"/>
</dbReference>
<feature type="region of interest" description="Disordered" evidence="1">
    <location>
        <begin position="99"/>
        <end position="121"/>
    </location>
</feature>
<gene>
    <name evidence="2" type="ORF">K461DRAFT_205970</name>
</gene>
<dbReference type="PANTHER" id="PTHR38702:SF1">
    <property type="entry name" value="CALPONIN-HOMOLOGY (CH) DOMAIN-CONTAINING PROTEIN"/>
    <property type="match status" value="1"/>
</dbReference>
<dbReference type="Proteomes" id="UP000799439">
    <property type="component" value="Unassembled WGS sequence"/>
</dbReference>
<proteinExistence type="predicted"/>
<feature type="region of interest" description="Disordered" evidence="1">
    <location>
        <begin position="28"/>
        <end position="64"/>
    </location>
</feature>
<dbReference type="OrthoDB" id="2534759at2759"/>
<keyword evidence="3" id="KW-1185">Reference proteome</keyword>
<feature type="non-terminal residue" evidence="2">
    <location>
        <position position="1"/>
    </location>
</feature>
<comment type="caution">
    <text evidence="2">The sequence shown here is derived from an EMBL/GenBank/DDBJ whole genome shotgun (WGS) entry which is preliminary data.</text>
</comment>
<accession>A0A9P4MFQ1</accession>
<organism evidence="2 3">
    <name type="scientific">Myriangium duriaei CBS 260.36</name>
    <dbReference type="NCBI Taxonomy" id="1168546"/>
    <lineage>
        <taxon>Eukaryota</taxon>
        <taxon>Fungi</taxon>
        <taxon>Dikarya</taxon>
        <taxon>Ascomycota</taxon>
        <taxon>Pezizomycotina</taxon>
        <taxon>Dothideomycetes</taxon>
        <taxon>Dothideomycetidae</taxon>
        <taxon>Myriangiales</taxon>
        <taxon>Myriangiaceae</taxon>
        <taxon>Myriangium</taxon>
    </lineage>
</organism>
<evidence type="ECO:0008006" key="4">
    <source>
        <dbReference type="Google" id="ProtNLM"/>
    </source>
</evidence>
<sequence>RSVSPSPSITPSMALGACPDLDRCVSDPSTVASSVSGRSVSSTSEGGLVSGRRRGYMRPQGTAFSASAKNRDSVMSLGSIAHMQYYFARTGLLDGKGAQLARKTDANESGTGDNKENMDHNDISLTAEPNSYEDDDTGMLPPTVSTYRVKAITSQPPPDMALLREELERALADARRAVERASDDTSPSEQGQGWNEVQGMNILDVVTLAIRAAKDYYTFHSRPQTLYSIKPERQIRSESFQALDILKRMANRTFRGGVREAEQAGLLHWIDSITELLREEQATEQRREALRSQWEWLQGDWSGRERQREALFLSAFDISNEALPVWNRPENSEATDFLQVMSSGLRLVQLHNEFVNQSQRRFGTITTFYTDLGKPYRCAENLRYWIKAAELRWQVKLEVNVLDIVYDRGIDTWMKFDVAILTWAQCVRQELSNEWLQDSSRRR</sequence>
<protein>
    <recommendedName>
        <fullName evidence="4">Calponin-homology (CH) domain-containing protein</fullName>
    </recommendedName>
</protein>
<dbReference type="AlphaFoldDB" id="A0A9P4MFQ1"/>
<feature type="non-terminal residue" evidence="2">
    <location>
        <position position="443"/>
    </location>
</feature>